<reference evidence="8" key="1">
    <citation type="submission" date="2014-03" db="EMBL/GenBank/DDBJ databases">
        <authorList>
            <person name="Aksoy S."/>
            <person name="Warren W."/>
            <person name="Wilson R.K."/>
        </authorList>
    </citation>
    <scope>NUCLEOTIDE SEQUENCE [LARGE SCALE GENOMIC DNA]</scope>
    <source>
        <strain evidence="8">IAEA</strain>
    </source>
</reference>
<evidence type="ECO:0000256" key="4">
    <source>
        <dbReference type="ARBA" id="ARBA00023239"/>
    </source>
</evidence>
<accession>A0A1B0AGK1</accession>
<evidence type="ECO:0000313" key="8">
    <source>
        <dbReference type="Proteomes" id="UP000092445"/>
    </source>
</evidence>
<dbReference type="AlphaFoldDB" id="A0A1B0AGK1"/>
<dbReference type="HAMAP" id="MF_00434">
    <property type="entry name" value="Pterin_4_alpha"/>
    <property type="match status" value="1"/>
</dbReference>
<dbReference type="STRING" id="7398.A0A1B0AGK1"/>
<evidence type="ECO:0000313" key="7">
    <source>
        <dbReference type="EnsemblMetazoa" id="GPAI045045-PA"/>
    </source>
</evidence>
<keyword evidence="8" id="KW-1185">Reference proteome</keyword>
<evidence type="ECO:0000256" key="5">
    <source>
        <dbReference type="ARBA" id="ARBA00030497"/>
    </source>
</evidence>
<dbReference type="InterPro" id="IPR036428">
    <property type="entry name" value="PCD_sf"/>
</dbReference>
<dbReference type="EC" id="4.2.1.96" evidence="3"/>
<comment type="similarity">
    <text evidence="2">Belongs to the pterin-4-alpha-carbinolamine dehydratase family.</text>
</comment>
<feature type="region of interest" description="Disordered" evidence="6">
    <location>
        <begin position="46"/>
        <end position="65"/>
    </location>
</feature>
<evidence type="ECO:0000256" key="2">
    <source>
        <dbReference type="ARBA" id="ARBA00006472"/>
    </source>
</evidence>
<dbReference type="GO" id="GO:0006729">
    <property type="term" value="P:tetrahydrobiopterin biosynthetic process"/>
    <property type="evidence" value="ECO:0007669"/>
    <property type="project" value="InterPro"/>
</dbReference>
<dbReference type="Gene3D" id="3.30.1360.20">
    <property type="entry name" value="Transcriptional coactivator/pterin dehydratase"/>
    <property type="match status" value="1"/>
</dbReference>
<organism evidence="7 8">
    <name type="scientific">Glossina pallidipes</name>
    <name type="common">Tsetse fly</name>
    <dbReference type="NCBI Taxonomy" id="7398"/>
    <lineage>
        <taxon>Eukaryota</taxon>
        <taxon>Metazoa</taxon>
        <taxon>Ecdysozoa</taxon>
        <taxon>Arthropoda</taxon>
        <taxon>Hexapoda</taxon>
        <taxon>Insecta</taxon>
        <taxon>Pterygota</taxon>
        <taxon>Neoptera</taxon>
        <taxon>Endopterygota</taxon>
        <taxon>Diptera</taxon>
        <taxon>Brachycera</taxon>
        <taxon>Muscomorpha</taxon>
        <taxon>Hippoboscoidea</taxon>
        <taxon>Glossinidae</taxon>
        <taxon>Glossina</taxon>
    </lineage>
</organism>
<dbReference type="NCBIfam" id="NF002018">
    <property type="entry name" value="PRK00823.1-3"/>
    <property type="match status" value="1"/>
</dbReference>
<dbReference type="GO" id="GO:0008124">
    <property type="term" value="F:4-alpha-hydroxytetrahydrobiopterin dehydratase activity"/>
    <property type="evidence" value="ECO:0007669"/>
    <property type="project" value="UniProtKB-EC"/>
</dbReference>
<dbReference type="CDD" id="cd00914">
    <property type="entry name" value="PCD_DCoH_subfamily_b"/>
    <property type="match status" value="1"/>
</dbReference>
<reference evidence="7" key="2">
    <citation type="submission" date="2020-05" db="UniProtKB">
        <authorList>
            <consortium name="EnsemblMetazoa"/>
        </authorList>
    </citation>
    <scope>IDENTIFICATION</scope>
    <source>
        <strain evidence="7">IAEA</strain>
    </source>
</reference>
<evidence type="ECO:0000256" key="3">
    <source>
        <dbReference type="ARBA" id="ARBA00013252"/>
    </source>
</evidence>
<dbReference type="PANTHER" id="PTHR12599">
    <property type="entry name" value="PTERIN-4-ALPHA-CARBINOLAMINE DEHYDRATASE"/>
    <property type="match status" value="1"/>
</dbReference>
<dbReference type="PANTHER" id="PTHR12599:SF0">
    <property type="entry name" value="PTERIN-4-ALPHA-CARBINOLAMINE DEHYDRATASE"/>
    <property type="match status" value="1"/>
</dbReference>
<sequence>MLCIKTLLLLQHQNQLLKTCCSTMAYQYFCNTIASAAINNNNKSVKSLSDNEANKRETTNKSTARSGCRHYSITEQLETRTEQKKPTFQQVVKKKKMPKLSEDQRKELLQPLLNAGWSMVNGRDAIYKEYQFRNFNQAFSFMSGVALLAEKMDHHPEWFNVYNKVQVTMSSHDVAGLSERDIRMAKYMEEQAKRFV</sequence>
<dbReference type="Pfam" id="PF01329">
    <property type="entry name" value="Pterin_4a"/>
    <property type="match status" value="1"/>
</dbReference>
<comment type="catalytic activity">
    <reaction evidence="1">
        <text>(4aS,6R)-4a-hydroxy-L-erythro-5,6,7,8-tetrahydrobiopterin = (6R)-L-erythro-6,7-dihydrobiopterin + H2O</text>
        <dbReference type="Rhea" id="RHEA:11920"/>
        <dbReference type="ChEBI" id="CHEBI:15377"/>
        <dbReference type="ChEBI" id="CHEBI:15642"/>
        <dbReference type="ChEBI" id="CHEBI:43120"/>
        <dbReference type="EC" id="4.2.1.96"/>
    </reaction>
</comment>
<dbReference type="SUPFAM" id="SSF55248">
    <property type="entry name" value="PCD-like"/>
    <property type="match status" value="1"/>
</dbReference>
<keyword evidence="4" id="KW-0456">Lyase</keyword>
<dbReference type="Proteomes" id="UP000092445">
    <property type="component" value="Unassembled WGS sequence"/>
</dbReference>
<dbReference type="VEuPathDB" id="VectorBase:GPAI045045"/>
<protein>
    <recommendedName>
        <fullName evidence="3">4a-hydroxytetrahydrobiopterin dehydratase</fullName>
        <ecNumber evidence="3">4.2.1.96</ecNumber>
    </recommendedName>
    <alternativeName>
        <fullName evidence="5">4-alpha-hydroxy-tetrahydropterin dehydratase</fullName>
    </alternativeName>
</protein>
<evidence type="ECO:0000256" key="6">
    <source>
        <dbReference type="SAM" id="MobiDB-lite"/>
    </source>
</evidence>
<proteinExistence type="inferred from homology"/>
<evidence type="ECO:0000256" key="1">
    <source>
        <dbReference type="ARBA" id="ARBA00001554"/>
    </source>
</evidence>
<name>A0A1B0AGK1_GLOPL</name>
<dbReference type="InterPro" id="IPR001533">
    <property type="entry name" value="Pterin_deHydtase"/>
</dbReference>
<dbReference type="EnsemblMetazoa" id="GPAI045045-RA">
    <property type="protein sequence ID" value="GPAI045045-PA"/>
    <property type="gene ID" value="GPAI045045"/>
</dbReference>